<dbReference type="PATRIC" id="fig|864069.3.peg.1214"/>
<evidence type="ECO:0008006" key="3">
    <source>
        <dbReference type="Google" id="ProtNLM"/>
    </source>
</evidence>
<protein>
    <recommendedName>
        <fullName evidence="3">Rv0623-like transcription factor</fullName>
    </recommendedName>
</protein>
<gene>
    <name evidence="1" type="ORF">MicloDRAFT_00010930</name>
</gene>
<evidence type="ECO:0000313" key="2">
    <source>
        <dbReference type="Proteomes" id="UP000003947"/>
    </source>
</evidence>
<proteinExistence type="predicted"/>
<keyword evidence="2" id="KW-1185">Reference proteome</keyword>
<dbReference type="HOGENOM" id="CLU_176020_0_0_5"/>
<reference evidence="1 2" key="1">
    <citation type="submission" date="2012-02" db="EMBL/GenBank/DDBJ databases">
        <title>Improved High-Quality Draft sequence of Microvirga sp. WSM3557.</title>
        <authorList>
            <consortium name="US DOE Joint Genome Institute"/>
            <person name="Lucas S."/>
            <person name="Han J."/>
            <person name="Lapidus A."/>
            <person name="Cheng J.-F."/>
            <person name="Goodwin L."/>
            <person name="Pitluck S."/>
            <person name="Peters L."/>
            <person name="Zhang X."/>
            <person name="Detter J.C."/>
            <person name="Han C."/>
            <person name="Tapia R."/>
            <person name="Land M."/>
            <person name="Hauser L."/>
            <person name="Kyrpides N."/>
            <person name="Ivanova N."/>
            <person name="Pagani I."/>
            <person name="Brau L."/>
            <person name="Yates R."/>
            <person name="O'Hara G."/>
            <person name="Rui T."/>
            <person name="Howieson J."/>
            <person name="Reeve W."/>
            <person name="Woyke T."/>
        </authorList>
    </citation>
    <scope>NUCLEOTIDE SEQUENCE [LARGE SCALE GENOMIC DNA]</scope>
    <source>
        <strain evidence="1 2">WSM3557</strain>
    </source>
</reference>
<dbReference type="RefSeq" id="WP_009489771.1">
    <property type="nucleotide sequence ID" value="NZ_CP141050.1"/>
</dbReference>
<dbReference type="EMBL" id="JH660639">
    <property type="protein sequence ID" value="EIM30288.1"/>
    <property type="molecule type" value="Genomic_DNA"/>
</dbReference>
<dbReference type="Pfam" id="PF07704">
    <property type="entry name" value="PSK_trans_fac"/>
    <property type="match status" value="1"/>
</dbReference>
<accession>I4Z246</accession>
<sequence>MPLQIRDPRAHDLAAELAGRMQRKLGKARKVTLTDAVIQALEDALNRDEAATPVLDRVRALQERLSAFPKTGEVADKAFMDDLSGEH</sequence>
<name>I4Z246_9HYPH</name>
<dbReference type="eggNOG" id="COG4423">
    <property type="taxonomic scope" value="Bacteria"/>
</dbReference>
<evidence type="ECO:0000313" key="1">
    <source>
        <dbReference type="EMBL" id="EIM30288.1"/>
    </source>
</evidence>
<dbReference type="AlphaFoldDB" id="I4Z246"/>
<dbReference type="OrthoDB" id="9814421at2"/>
<dbReference type="STRING" id="864069.MicloDRAFT_00010930"/>
<organism evidence="1 2">
    <name type="scientific">Microvirga lotononidis</name>
    <dbReference type="NCBI Taxonomy" id="864069"/>
    <lineage>
        <taxon>Bacteria</taxon>
        <taxon>Pseudomonadati</taxon>
        <taxon>Pseudomonadota</taxon>
        <taxon>Alphaproteobacteria</taxon>
        <taxon>Hyphomicrobiales</taxon>
        <taxon>Methylobacteriaceae</taxon>
        <taxon>Microvirga</taxon>
    </lineage>
</organism>
<dbReference type="Proteomes" id="UP000003947">
    <property type="component" value="Unassembled WGS sequence"/>
</dbReference>
<dbReference type="InterPro" id="IPR011660">
    <property type="entry name" value="VapB-like"/>
</dbReference>